<dbReference type="PANTHER" id="PTHR44133:SF2">
    <property type="entry name" value="CLEAVAGE STIMULATION FACTOR SUBUNIT 1"/>
    <property type="match status" value="1"/>
</dbReference>
<keyword evidence="4" id="KW-0677">Repeat</keyword>
<dbReference type="Gene3D" id="1.20.960.50">
    <property type="entry name" value="Cleavage stimulation factor subunit 1, dimerisation domain"/>
    <property type="match status" value="1"/>
</dbReference>
<dbReference type="InterPro" id="IPR020472">
    <property type="entry name" value="WD40_PAC1"/>
</dbReference>
<dbReference type="GO" id="GO:0003723">
    <property type="term" value="F:RNA binding"/>
    <property type="evidence" value="ECO:0007669"/>
    <property type="project" value="TreeGrafter"/>
</dbReference>
<evidence type="ECO:0000256" key="1">
    <source>
        <dbReference type="ARBA" id="ARBA00004123"/>
    </source>
</evidence>
<comment type="subcellular location">
    <subcellularLocation>
        <location evidence="1">Nucleus</location>
    </subcellularLocation>
</comment>
<feature type="repeat" description="WD" evidence="7">
    <location>
        <begin position="460"/>
        <end position="495"/>
    </location>
</feature>
<organism evidence="9 10">
    <name type="scientific">Ditylenchus destructor</name>
    <dbReference type="NCBI Taxonomy" id="166010"/>
    <lineage>
        <taxon>Eukaryota</taxon>
        <taxon>Metazoa</taxon>
        <taxon>Ecdysozoa</taxon>
        <taxon>Nematoda</taxon>
        <taxon>Chromadorea</taxon>
        <taxon>Rhabditida</taxon>
        <taxon>Tylenchina</taxon>
        <taxon>Tylenchomorpha</taxon>
        <taxon>Sphaerularioidea</taxon>
        <taxon>Anguinidae</taxon>
        <taxon>Anguininae</taxon>
        <taxon>Ditylenchus</taxon>
    </lineage>
</organism>
<evidence type="ECO:0000256" key="3">
    <source>
        <dbReference type="ARBA" id="ARBA00022664"/>
    </source>
</evidence>
<dbReference type="Proteomes" id="UP001201812">
    <property type="component" value="Unassembled WGS sequence"/>
</dbReference>
<feature type="repeat" description="WD" evidence="7">
    <location>
        <begin position="325"/>
        <end position="366"/>
    </location>
</feature>
<evidence type="ECO:0000313" key="9">
    <source>
        <dbReference type="EMBL" id="KAI1720388.1"/>
    </source>
</evidence>
<dbReference type="PROSITE" id="PS50294">
    <property type="entry name" value="WD_REPEATS_REGION"/>
    <property type="match status" value="3"/>
</dbReference>
<sequence length="495" mass="55112">MLTNIGVVLNENMYAQQPTHLVPKAKQSSLVVAREQTSTIGIFERPSPLSSFIMAFLRETQAMSLLEPKLCSSAMKPDIKDRDYMYKLIIGQLFYDGHQQLALNLAQTLGLALHPPPPSDKLFRLVTIAKQFVDDPDAKEKESVIQYDYECTGLDLEYDADIVPSTPEPGMYETVYLTAHKAPCRAAAFSSEGALVATASEDCSIKILDVEKIITRGDVNITDSGPDSNHPVIRTLYDHVEEVTCVTFHPREQILISGSNDQTIKLFDYSKMAVKRAMKTIVEVEPIRALSIHPSGEFLLVGTKHPTLRLYNVETQQCFVSSMPKDQHADSITDINYAENARLYASGSRDGNVKIWDGISNRCVETFSRAHDGVPICSVRFTKNGKYLLTSGMDSVCKLWELSTNRCLIAYTGAGATGAQEFPIKAAFNHNEDYVMLPDEKSGSLCSWDSRNSDRNRLLALGHTAPTRAFVHSPTMPAFVTGSDDFRARFWFKKT</sequence>
<dbReference type="InterPro" id="IPR038184">
    <property type="entry name" value="CSTF1_dimer_sf"/>
</dbReference>
<keyword evidence="10" id="KW-1185">Reference proteome</keyword>
<evidence type="ECO:0000256" key="5">
    <source>
        <dbReference type="ARBA" id="ARBA00023242"/>
    </source>
</evidence>
<dbReference type="SUPFAM" id="SSF50978">
    <property type="entry name" value="WD40 repeat-like"/>
    <property type="match status" value="1"/>
</dbReference>
<evidence type="ECO:0000313" key="10">
    <source>
        <dbReference type="Proteomes" id="UP001201812"/>
    </source>
</evidence>
<dbReference type="InterPro" id="IPR015943">
    <property type="entry name" value="WD40/YVTN_repeat-like_dom_sf"/>
</dbReference>
<dbReference type="InterPro" id="IPR032028">
    <property type="entry name" value="CSTF1_dimer"/>
</dbReference>
<dbReference type="CDD" id="cd00200">
    <property type="entry name" value="WD40"/>
    <property type="match status" value="1"/>
</dbReference>
<feature type="repeat" description="WD" evidence="7">
    <location>
        <begin position="376"/>
        <end position="410"/>
    </location>
</feature>
<gene>
    <name evidence="9" type="ORF">DdX_05777</name>
</gene>
<evidence type="ECO:0000256" key="2">
    <source>
        <dbReference type="ARBA" id="ARBA00022574"/>
    </source>
</evidence>
<protein>
    <recommendedName>
        <fullName evidence="6">Cleavage stimulation factor 50 kDa subunit</fullName>
    </recommendedName>
</protein>
<dbReference type="SMART" id="SM00320">
    <property type="entry name" value="WD40"/>
    <property type="match status" value="6"/>
</dbReference>
<feature type="repeat" description="WD" evidence="7">
    <location>
        <begin position="177"/>
        <end position="211"/>
    </location>
</feature>
<dbReference type="Pfam" id="PF16699">
    <property type="entry name" value="CSTF1_dimer"/>
    <property type="match status" value="1"/>
</dbReference>
<dbReference type="InterPro" id="IPR001680">
    <property type="entry name" value="WD40_rpt"/>
</dbReference>
<reference evidence="9" key="1">
    <citation type="submission" date="2022-01" db="EMBL/GenBank/DDBJ databases">
        <title>Genome Sequence Resource for Two Populations of Ditylenchus destructor, the Migratory Endoparasitic Phytonematode.</title>
        <authorList>
            <person name="Zhang H."/>
            <person name="Lin R."/>
            <person name="Xie B."/>
        </authorList>
    </citation>
    <scope>NUCLEOTIDE SEQUENCE</scope>
    <source>
        <strain evidence="9">BazhouSP</strain>
    </source>
</reference>
<feature type="domain" description="Cleavage stimulation factor subunit 1 dimerisation" evidence="8">
    <location>
        <begin position="78"/>
        <end position="132"/>
    </location>
</feature>
<dbReference type="FunFam" id="2.130.10.10:FF:000089">
    <property type="entry name" value="Cleavage stimulation factor subunit 1"/>
    <property type="match status" value="1"/>
</dbReference>
<feature type="repeat" description="WD" evidence="7">
    <location>
        <begin position="236"/>
        <end position="277"/>
    </location>
</feature>
<keyword evidence="2 7" id="KW-0853">WD repeat</keyword>
<dbReference type="InterPro" id="IPR044633">
    <property type="entry name" value="CstF1-like"/>
</dbReference>
<dbReference type="Gene3D" id="2.130.10.10">
    <property type="entry name" value="YVTN repeat-like/Quinoprotein amine dehydrogenase"/>
    <property type="match status" value="2"/>
</dbReference>
<keyword evidence="3" id="KW-0507">mRNA processing</keyword>
<dbReference type="AlphaFoldDB" id="A0AAD4R9Y6"/>
<accession>A0AAD4R9Y6</accession>
<dbReference type="InterPro" id="IPR036322">
    <property type="entry name" value="WD40_repeat_dom_sf"/>
</dbReference>
<comment type="caution">
    <text evidence="9">The sequence shown here is derived from an EMBL/GenBank/DDBJ whole genome shotgun (WGS) entry which is preliminary data.</text>
</comment>
<evidence type="ECO:0000256" key="6">
    <source>
        <dbReference type="ARBA" id="ARBA00029851"/>
    </source>
</evidence>
<dbReference type="InterPro" id="IPR019775">
    <property type="entry name" value="WD40_repeat_CS"/>
</dbReference>
<keyword evidence="5" id="KW-0539">Nucleus</keyword>
<proteinExistence type="predicted"/>
<dbReference type="GO" id="GO:0005848">
    <property type="term" value="C:mRNA cleavage stimulating factor complex"/>
    <property type="evidence" value="ECO:0007669"/>
    <property type="project" value="InterPro"/>
</dbReference>
<evidence type="ECO:0000256" key="4">
    <source>
        <dbReference type="ARBA" id="ARBA00022737"/>
    </source>
</evidence>
<dbReference type="Pfam" id="PF00400">
    <property type="entry name" value="WD40"/>
    <property type="match status" value="4"/>
</dbReference>
<name>A0AAD4R9Y6_9BILA</name>
<dbReference type="GO" id="GO:0031124">
    <property type="term" value="P:mRNA 3'-end processing"/>
    <property type="evidence" value="ECO:0007669"/>
    <property type="project" value="InterPro"/>
</dbReference>
<evidence type="ECO:0000256" key="7">
    <source>
        <dbReference type="PROSITE-ProRule" id="PRU00221"/>
    </source>
</evidence>
<dbReference type="PROSITE" id="PS50082">
    <property type="entry name" value="WD_REPEATS_2"/>
    <property type="match status" value="5"/>
</dbReference>
<dbReference type="FunFam" id="1.20.960.50:FF:000001">
    <property type="entry name" value="Cleavage stimulation factor subunit 1"/>
    <property type="match status" value="1"/>
</dbReference>
<dbReference type="PRINTS" id="PR00320">
    <property type="entry name" value="GPROTEINBRPT"/>
</dbReference>
<dbReference type="PANTHER" id="PTHR44133">
    <property type="entry name" value="CLEAVAGE STIMULATION FACTOR SUBUNIT 1"/>
    <property type="match status" value="1"/>
</dbReference>
<dbReference type="PROSITE" id="PS00678">
    <property type="entry name" value="WD_REPEATS_1"/>
    <property type="match status" value="1"/>
</dbReference>
<dbReference type="FunFam" id="2.130.10.10:FF:001152">
    <property type="entry name" value="Cleavage and Polyadenylation Factor"/>
    <property type="match status" value="1"/>
</dbReference>
<dbReference type="EMBL" id="JAKKPZ010000006">
    <property type="protein sequence ID" value="KAI1720388.1"/>
    <property type="molecule type" value="Genomic_DNA"/>
</dbReference>
<evidence type="ECO:0000259" key="8">
    <source>
        <dbReference type="Pfam" id="PF16699"/>
    </source>
</evidence>